<feature type="domain" description="Protein FecR C-terminal" evidence="3">
    <location>
        <begin position="333"/>
        <end position="401"/>
    </location>
</feature>
<dbReference type="RefSeq" id="WP_190314494.1">
    <property type="nucleotide sequence ID" value="NZ_JACNYL010000003.1"/>
</dbReference>
<evidence type="ECO:0000259" key="2">
    <source>
        <dbReference type="Pfam" id="PF04773"/>
    </source>
</evidence>
<dbReference type="InterPro" id="IPR006860">
    <property type="entry name" value="FecR"/>
</dbReference>
<protein>
    <submittedName>
        <fullName evidence="4">FecR family protein</fullName>
    </submittedName>
</protein>
<feature type="transmembrane region" description="Helical" evidence="1">
    <location>
        <begin position="94"/>
        <end position="113"/>
    </location>
</feature>
<keyword evidence="1" id="KW-1133">Transmembrane helix</keyword>
<feature type="domain" description="FecR protein" evidence="2">
    <location>
        <begin position="197"/>
        <end position="291"/>
    </location>
</feature>
<evidence type="ECO:0000256" key="1">
    <source>
        <dbReference type="SAM" id="Phobius"/>
    </source>
</evidence>
<dbReference type="InterPro" id="IPR032508">
    <property type="entry name" value="FecR_C"/>
</dbReference>
<organism evidence="4 5">
    <name type="scientific">Sphingobacterium chuzhouense</name>
    <dbReference type="NCBI Taxonomy" id="1742264"/>
    <lineage>
        <taxon>Bacteria</taxon>
        <taxon>Pseudomonadati</taxon>
        <taxon>Bacteroidota</taxon>
        <taxon>Sphingobacteriia</taxon>
        <taxon>Sphingobacteriales</taxon>
        <taxon>Sphingobacteriaceae</taxon>
        <taxon>Sphingobacterium</taxon>
    </lineage>
</organism>
<accession>A0ABR7XUU0</accession>
<reference evidence="4 5" key="1">
    <citation type="submission" date="2020-08" db="EMBL/GenBank/DDBJ databases">
        <title>Sphingobacterium sp. DN00404 isolated from aquaculture water.</title>
        <authorList>
            <person name="Zhang M."/>
        </authorList>
    </citation>
    <scope>NUCLEOTIDE SEQUENCE [LARGE SCALE GENOMIC DNA]</scope>
    <source>
        <strain evidence="4 5">KCTC 42746</strain>
    </source>
</reference>
<evidence type="ECO:0000313" key="5">
    <source>
        <dbReference type="Proteomes" id="UP000651112"/>
    </source>
</evidence>
<name>A0ABR7XUU0_9SPHI</name>
<dbReference type="PANTHER" id="PTHR30273:SF2">
    <property type="entry name" value="PROTEIN FECR"/>
    <property type="match status" value="1"/>
</dbReference>
<evidence type="ECO:0000313" key="4">
    <source>
        <dbReference type="EMBL" id="MBD1422806.1"/>
    </source>
</evidence>
<dbReference type="Pfam" id="PF04773">
    <property type="entry name" value="FecR"/>
    <property type="match status" value="1"/>
</dbReference>
<comment type="caution">
    <text evidence="4">The sequence shown here is derived from an EMBL/GenBank/DDBJ whole genome shotgun (WGS) entry which is preliminary data.</text>
</comment>
<keyword evidence="1" id="KW-0472">Membrane</keyword>
<dbReference type="Gene3D" id="2.60.120.1440">
    <property type="match status" value="1"/>
</dbReference>
<sequence length="403" mass="45936">MDTTRLKYLLERHISNTISVSESEELWILLRETDPELQEKLLAEILEDITYDRDLNEDRKQVIYDKVITYVSEGQSDPKVIPISNRPFQLFKRYTSIAAVLLVGLAIGVWLWTMNLPNMQNETSLAATDVDDIYLTQDSLPFILLPDGDTRLLEEGGDNVLTHAGVKLIKDEGGNIVYAVQHQVNLEAFSDQKIIFSTPKGHSSKILLADGTQVWLNSGSSLEYPAIFSATERRVKLIGEGYFDVAHHTEKPFYVETEKGPVIEVLGTSFNVAAYQEEGKTTTTLVEGVVRLLGHNHTMILKPNEQAAGSAYDATWRKQVVNVDDFISWKDGYFSFNARSIEEILAVVKRWYNIENIEFEHYSKERFTGTFKRTKSLKSLLLKLEKISNVKFHIKERRIVVTE</sequence>
<keyword evidence="5" id="KW-1185">Reference proteome</keyword>
<gene>
    <name evidence="4" type="ORF">H8B21_14615</name>
</gene>
<proteinExistence type="predicted"/>
<dbReference type="InterPro" id="IPR012373">
    <property type="entry name" value="Ferrdict_sens_TM"/>
</dbReference>
<dbReference type="EMBL" id="JACNYL010000003">
    <property type="protein sequence ID" value="MBD1422806.1"/>
    <property type="molecule type" value="Genomic_DNA"/>
</dbReference>
<evidence type="ECO:0000259" key="3">
    <source>
        <dbReference type="Pfam" id="PF16344"/>
    </source>
</evidence>
<keyword evidence="1" id="KW-0812">Transmembrane</keyword>
<dbReference type="PANTHER" id="PTHR30273">
    <property type="entry name" value="PERIPLASMIC SIGNAL SENSOR AND SIGMA FACTOR ACTIVATOR FECR-RELATED"/>
    <property type="match status" value="1"/>
</dbReference>
<dbReference type="Pfam" id="PF16344">
    <property type="entry name" value="FecR_C"/>
    <property type="match status" value="1"/>
</dbReference>
<dbReference type="Gene3D" id="3.55.50.30">
    <property type="match status" value="1"/>
</dbReference>
<dbReference type="Proteomes" id="UP000651112">
    <property type="component" value="Unassembled WGS sequence"/>
</dbReference>